<keyword evidence="3 5" id="KW-1133">Transmembrane helix</keyword>
<feature type="transmembrane region" description="Helical" evidence="5">
    <location>
        <begin position="101"/>
        <end position="121"/>
    </location>
</feature>
<dbReference type="EMBL" id="FMAQ01000006">
    <property type="protein sequence ID" value="SCC11547.1"/>
    <property type="molecule type" value="Genomic_DNA"/>
</dbReference>
<protein>
    <submittedName>
        <fullName evidence="6">Membrane protein required for colicin V production</fullName>
    </submittedName>
</protein>
<feature type="transmembrane region" description="Helical" evidence="5">
    <location>
        <begin position="30"/>
        <end position="50"/>
    </location>
</feature>
<evidence type="ECO:0000256" key="3">
    <source>
        <dbReference type="ARBA" id="ARBA00022989"/>
    </source>
</evidence>
<evidence type="ECO:0000256" key="4">
    <source>
        <dbReference type="ARBA" id="ARBA00023136"/>
    </source>
</evidence>
<dbReference type="InterPro" id="IPR052719">
    <property type="entry name" value="CvpA-like"/>
</dbReference>
<evidence type="ECO:0000256" key="2">
    <source>
        <dbReference type="ARBA" id="ARBA00022692"/>
    </source>
</evidence>
<gene>
    <name evidence="6" type="ORF">GA0061081_10644</name>
</gene>
<dbReference type="PANTHER" id="PTHR36926:SF1">
    <property type="entry name" value="COLICIN V PRODUCTION PROTEIN"/>
    <property type="match status" value="1"/>
</dbReference>
<organism evidence="6 7">
    <name type="scientific">Gilliamella bombicola</name>
    <dbReference type="NCBI Taxonomy" id="1798182"/>
    <lineage>
        <taxon>Bacteria</taxon>
        <taxon>Pseudomonadati</taxon>
        <taxon>Pseudomonadota</taxon>
        <taxon>Gammaproteobacteria</taxon>
        <taxon>Orbales</taxon>
        <taxon>Orbaceae</taxon>
        <taxon>Gilliamella</taxon>
    </lineage>
</organism>
<dbReference type="GO" id="GO:0009403">
    <property type="term" value="P:toxin biosynthetic process"/>
    <property type="evidence" value="ECO:0007669"/>
    <property type="project" value="InterPro"/>
</dbReference>
<feature type="transmembrane region" description="Helical" evidence="5">
    <location>
        <begin position="62"/>
        <end position="89"/>
    </location>
</feature>
<evidence type="ECO:0000256" key="1">
    <source>
        <dbReference type="ARBA" id="ARBA00004141"/>
    </source>
</evidence>
<dbReference type="InterPro" id="IPR003825">
    <property type="entry name" value="Colicin-V_CvpA"/>
</dbReference>
<dbReference type="AlphaFoldDB" id="A0A1C4BXG1"/>
<dbReference type="Proteomes" id="UP000199670">
    <property type="component" value="Unassembled WGS sequence"/>
</dbReference>
<comment type="subcellular location">
    <subcellularLocation>
        <location evidence="1">Membrane</location>
        <topology evidence="1">Multi-pass membrane protein</topology>
    </subcellularLocation>
</comment>
<keyword evidence="4 5" id="KW-0472">Membrane</keyword>
<keyword evidence="2 5" id="KW-0812">Transmembrane</keyword>
<keyword evidence="7" id="KW-1185">Reference proteome</keyword>
<evidence type="ECO:0000313" key="7">
    <source>
        <dbReference type="Proteomes" id="UP000199670"/>
    </source>
</evidence>
<evidence type="ECO:0000256" key="5">
    <source>
        <dbReference type="SAM" id="Phobius"/>
    </source>
</evidence>
<proteinExistence type="predicted"/>
<feature type="transmembrane region" description="Helical" evidence="5">
    <location>
        <begin position="6"/>
        <end position="23"/>
    </location>
</feature>
<name>A0A1C4BXG1_9GAMM</name>
<dbReference type="PANTHER" id="PTHR36926">
    <property type="entry name" value="COLICIN V PRODUCTION PROTEIN"/>
    <property type="match status" value="1"/>
</dbReference>
<dbReference type="GO" id="GO:0016020">
    <property type="term" value="C:membrane"/>
    <property type="evidence" value="ECO:0007669"/>
    <property type="project" value="UniProtKB-SubCell"/>
</dbReference>
<reference evidence="7" key="1">
    <citation type="submission" date="2016-08" db="EMBL/GenBank/DDBJ databases">
        <authorList>
            <person name="Varghese N."/>
            <person name="Submissions Spin"/>
        </authorList>
    </citation>
    <scope>NUCLEOTIDE SEQUENCE [LARGE SCALE GENOMIC DNA]</scope>
    <source>
        <strain evidence="7">R-53248</strain>
    </source>
</reference>
<dbReference type="STRING" id="1798182.GA0061081_10644"/>
<sequence>MMMNWVDFTIIGVIAFSALISIVRGFVREALSLISWILAFFISSRFYIYITDYLTYFDSDVIRIAVAIVILFIATLLVCSIVSYIIGQLVQKTGLSGTDRVLGICFGVLRGILVVAAVLFFVDTFTPLSRSVYWTQSQLIPHFHFIIRWFFDFIQQSSSFLVQ</sequence>
<accession>A0A1C4BXG1</accession>
<evidence type="ECO:0000313" key="6">
    <source>
        <dbReference type="EMBL" id="SCC11547.1"/>
    </source>
</evidence>
<dbReference type="Pfam" id="PF02674">
    <property type="entry name" value="Colicin_V"/>
    <property type="match status" value="1"/>
</dbReference>